<evidence type="ECO:0000313" key="1">
    <source>
        <dbReference type="EnsemblPlants" id="cds.evm.model.08.1069"/>
    </source>
</evidence>
<dbReference type="AlphaFoldDB" id="A0A803Q7I2"/>
<dbReference type="Pfam" id="PF14223">
    <property type="entry name" value="Retrotran_gag_2"/>
    <property type="match status" value="1"/>
</dbReference>
<dbReference type="Proteomes" id="UP000596661">
    <property type="component" value="Chromosome 8"/>
</dbReference>
<dbReference type="PANTHER" id="PTHR47481">
    <property type="match status" value="1"/>
</dbReference>
<protein>
    <recommendedName>
        <fullName evidence="3">Retrovirus-related Pol polyprotein from transposon TNT 1-94</fullName>
    </recommendedName>
</protein>
<accession>A0A803Q7I2</accession>
<evidence type="ECO:0000313" key="2">
    <source>
        <dbReference type="Proteomes" id="UP000596661"/>
    </source>
</evidence>
<dbReference type="EMBL" id="UZAU01000697">
    <property type="status" value="NOT_ANNOTATED_CDS"/>
    <property type="molecule type" value="Genomic_DNA"/>
</dbReference>
<proteinExistence type="predicted"/>
<dbReference type="EnsemblPlants" id="evm.model.08.1069">
    <property type="protein sequence ID" value="cds.evm.model.08.1069"/>
    <property type="gene ID" value="evm.TU.08.1069"/>
</dbReference>
<name>A0A803Q7I2_CANSA</name>
<dbReference type="Gramene" id="evm.model.08.1069">
    <property type="protein sequence ID" value="cds.evm.model.08.1069"/>
    <property type="gene ID" value="evm.TU.08.1069"/>
</dbReference>
<organism evidence="1 2">
    <name type="scientific">Cannabis sativa</name>
    <name type="common">Hemp</name>
    <name type="synonym">Marijuana</name>
    <dbReference type="NCBI Taxonomy" id="3483"/>
    <lineage>
        <taxon>Eukaryota</taxon>
        <taxon>Viridiplantae</taxon>
        <taxon>Streptophyta</taxon>
        <taxon>Embryophyta</taxon>
        <taxon>Tracheophyta</taxon>
        <taxon>Spermatophyta</taxon>
        <taxon>Magnoliopsida</taxon>
        <taxon>eudicotyledons</taxon>
        <taxon>Gunneridae</taxon>
        <taxon>Pentapetalae</taxon>
        <taxon>rosids</taxon>
        <taxon>fabids</taxon>
        <taxon>Rosales</taxon>
        <taxon>Cannabaceae</taxon>
        <taxon>Cannabis</taxon>
    </lineage>
</organism>
<dbReference type="OMA" id="TISPQDH"/>
<reference evidence="1" key="1">
    <citation type="submission" date="2018-11" db="EMBL/GenBank/DDBJ databases">
        <authorList>
            <person name="Grassa J C."/>
        </authorList>
    </citation>
    <scope>NUCLEOTIDE SEQUENCE [LARGE SCALE GENOMIC DNA]</scope>
</reference>
<sequence length="90" mass="10334">MVSYNTARQIWDTLEKHFTLEVSSKILEFMIKLQNLKKGSLSLNEYLLKVKQLLDLLAFVGETISPQDHVVAIFKGLPSEYDMFVILSNT</sequence>
<dbReference type="PANTHER" id="PTHR47481:SF22">
    <property type="entry name" value="RETROTRANSPOSON GAG DOMAIN-CONTAINING PROTEIN"/>
    <property type="match status" value="1"/>
</dbReference>
<evidence type="ECO:0008006" key="3">
    <source>
        <dbReference type="Google" id="ProtNLM"/>
    </source>
</evidence>
<keyword evidence="2" id="KW-1185">Reference proteome</keyword>
<reference evidence="1" key="2">
    <citation type="submission" date="2021-03" db="UniProtKB">
        <authorList>
            <consortium name="EnsemblPlants"/>
        </authorList>
    </citation>
    <scope>IDENTIFICATION</scope>
</reference>